<dbReference type="Proteomes" id="UP000010467">
    <property type="component" value="Chromosome"/>
</dbReference>
<gene>
    <name evidence="5" type="ordered locus">Deipe_2675</name>
</gene>
<feature type="chain" id="PRO_5003939598" evidence="4">
    <location>
        <begin position="21"/>
        <end position="432"/>
    </location>
</feature>
<organism evidence="5 6">
    <name type="scientific">Deinococcus peraridilitoris (strain DSM 19664 / LMG 22246 / CIP 109416 / KR-200)</name>
    <dbReference type="NCBI Taxonomy" id="937777"/>
    <lineage>
        <taxon>Bacteria</taxon>
        <taxon>Thermotogati</taxon>
        <taxon>Deinococcota</taxon>
        <taxon>Deinococci</taxon>
        <taxon>Deinococcales</taxon>
        <taxon>Deinococcaceae</taxon>
        <taxon>Deinococcus</taxon>
    </lineage>
</organism>
<dbReference type="eggNOG" id="COG4188">
    <property type="taxonomic scope" value="Bacteria"/>
</dbReference>
<dbReference type="GO" id="GO:0003847">
    <property type="term" value="F:1-alkyl-2-acetylglycerophosphocholine esterase activity"/>
    <property type="evidence" value="ECO:0007669"/>
    <property type="project" value="TreeGrafter"/>
</dbReference>
<evidence type="ECO:0000313" key="5">
    <source>
        <dbReference type="EMBL" id="AFZ68140.1"/>
    </source>
</evidence>
<evidence type="ECO:0000313" key="6">
    <source>
        <dbReference type="Proteomes" id="UP000010467"/>
    </source>
</evidence>
<dbReference type="SUPFAM" id="SSF53474">
    <property type="entry name" value="alpha/beta-Hydrolases"/>
    <property type="match status" value="1"/>
</dbReference>
<protein>
    <submittedName>
        <fullName evidence="5">Isoform II</fullName>
    </submittedName>
</protein>
<dbReference type="InterPro" id="IPR029058">
    <property type="entry name" value="AB_hydrolase_fold"/>
</dbReference>
<dbReference type="RefSeq" id="WP_015236442.1">
    <property type="nucleotide sequence ID" value="NC_019793.1"/>
</dbReference>
<name>L0A572_DEIPD</name>
<dbReference type="KEGG" id="dpd:Deipe_2675"/>
<proteinExistence type="predicted"/>
<evidence type="ECO:0000256" key="4">
    <source>
        <dbReference type="SAM" id="SignalP"/>
    </source>
</evidence>
<reference evidence="6" key="1">
    <citation type="submission" date="2012-03" db="EMBL/GenBank/DDBJ databases">
        <title>Complete sequence of chromosome of Deinococcus peraridilitoris DSM 19664.</title>
        <authorList>
            <person name="Lucas S."/>
            <person name="Copeland A."/>
            <person name="Lapidus A."/>
            <person name="Glavina del Rio T."/>
            <person name="Dalin E."/>
            <person name="Tice H."/>
            <person name="Bruce D."/>
            <person name="Goodwin L."/>
            <person name="Pitluck S."/>
            <person name="Peters L."/>
            <person name="Mikhailova N."/>
            <person name="Lu M."/>
            <person name="Kyrpides N."/>
            <person name="Mavromatis K."/>
            <person name="Ivanova N."/>
            <person name="Brettin T."/>
            <person name="Detter J.C."/>
            <person name="Han C."/>
            <person name="Larimer F."/>
            <person name="Land M."/>
            <person name="Hauser L."/>
            <person name="Markowitz V."/>
            <person name="Cheng J.-F."/>
            <person name="Hugenholtz P."/>
            <person name="Woyke T."/>
            <person name="Wu D."/>
            <person name="Pukall R."/>
            <person name="Steenblock K."/>
            <person name="Brambilla E."/>
            <person name="Klenk H.-P."/>
            <person name="Eisen J.A."/>
        </authorList>
    </citation>
    <scope>NUCLEOTIDE SEQUENCE [LARGE SCALE GENOMIC DNA]</scope>
    <source>
        <strain evidence="6">DSM 19664 / LMG 22246 / CIP 109416 / KR-200</strain>
    </source>
</reference>
<feature type="signal peptide" evidence="4">
    <location>
        <begin position="1"/>
        <end position="20"/>
    </location>
</feature>
<dbReference type="OrthoDB" id="9814760at2"/>
<dbReference type="STRING" id="937777.Deipe_2675"/>
<keyword evidence="4" id="KW-0732">Signal</keyword>
<keyword evidence="1" id="KW-0378">Hydrolase</keyword>
<dbReference type="HOGENOM" id="CLU_627961_0_0_0"/>
<dbReference type="Gene3D" id="3.40.50.1820">
    <property type="entry name" value="alpha/beta hydrolase"/>
    <property type="match status" value="1"/>
</dbReference>
<dbReference type="GO" id="GO:0016042">
    <property type="term" value="P:lipid catabolic process"/>
    <property type="evidence" value="ECO:0007669"/>
    <property type="project" value="UniProtKB-KW"/>
</dbReference>
<dbReference type="Pfam" id="PF03403">
    <property type="entry name" value="PAF-AH_p_II"/>
    <property type="match status" value="1"/>
</dbReference>
<dbReference type="PANTHER" id="PTHR10272">
    <property type="entry name" value="PLATELET-ACTIVATING FACTOR ACETYLHYDROLASE"/>
    <property type="match status" value="1"/>
</dbReference>
<keyword evidence="2" id="KW-0442">Lipid degradation</keyword>
<dbReference type="EMBL" id="CP003382">
    <property type="protein sequence ID" value="AFZ68140.1"/>
    <property type="molecule type" value="Genomic_DNA"/>
</dbReference>
<dbReference type="PANTHER" id="PTHR10272:SF0">
    <property type="entry name" value="PLATELET-ACTIVATING FACTOR ACETYLHYDROLASE"/>
    <property type="match status" value="1"/>
</dbReference>
<evidence type="ECO:0000256" key="2">
    <source>
        <dbReference type="ARBA" id="ARBA00022963"/>
    </source>
</evidence>
<accession>L0A572</accession>
<keyword evidence="3" id="KW-0443">Lipid metabolism</keyword>
<dbReference type="AlphaFoldDB" id="L0A572"/>
<dbReference type="PATRIC" id="fig|937777.3.peg.2685"/>
<evidence type="ECO:0000256" key="3">
    <source>
        <dbReference type="ARBA" id="ARBA00023098"/>
    </source>
</evidence>
<keyword evidence="6" id="KW-1185">Reference proteome</keyword>
<sequence length="432" mass="46853">MRYALTAALTMASVFLSASAQTNRIDAVRPDAPELAAYGKHAVGVQTLRLVNANQVDVVNTKAGEPNKMYDRPLTVEVWYPATLSADQKPQGEYQTVTRDGKTPTTLIGRAVRNAAPDRSSAPYPLVIISHGYPGNRFLLSHLAENLASKGYVTASIDHTDSTYSDQAAFGSTLLNRPLDQLFVLNELGRLGQASGFQKGLYDANNVGLIGYSMGGYGVVNTIGGGFSAEVMQSPLAPPNNLLAQRQAGNAAYIASMDTRIKAAVAIAPWGWNRGFWTAETLRGIRTPVLFMAGSADDVSGYQPGVRNIFEGASNAERYLLTFENANHNAAAPIPAPQEAWAPNAPFNHYADAVWDTARMNNIAQHFTTAFFGQLLKRDTGMQAYLNLVENARDGVYSVEQNGQPKADHTYWKGFANRTAQGLRLEHRKPGQ</sequence>
<evidence type="ECO:0000256" key="1">
    <source>
        <dbReference type="ARBA" id="ARBA00022801"/>
    </source>
</evidence>